<evidence type="ECO:0000259" key="10">
    <source>
        <dbReference type="PROSITE" id="PS50198"/>
    </source>
</evidence>
<dbReference type="Proteomes" id="UP000539372">
    <property type="component" value="Unassembled WGS sequence"/>
</dbReference>
<evidence type="ECO:0000313" key="11">
    <source>
        <dbReference type="EMBL" id="NMM46291.1"/>
    </source>
</evidence>
<dbReference type="PROSITE" id="PS50198">
    <property type="entry name" value="PPIC_PPIASE_2"/>
    <property type="match status" value="1"/>
</dbReference>
<dbReference type="InterPro" id="IPR050280">
    <property type="entry name" value="OMP_Chaperone_SurA"/>
</dbReference>
<dbReference type="Pfam" id="PF09312">
    <property type="entry name" value="SurA_N"/>
    <property type="match status" value="1"/>
</dbReference>
<evidence type="ECO:0000256" key="2">
    <source>
        <dbReference type="ARBA" id="ARBA00022729"/>
    </source>
</evidence>
<dbReference type="InterPro" id="IPR046357">
    <property type="entry name" value="PPIase_dom_sf"/>
</dbReference>
<reference evidence="11 12" key="1">
    <citation type="submission" date="2020-04" db="EMBL/GenBank/DDBJ databases">
        <title>Rhodospirillaceae bacterium KN72 isolated from deep sea.</title>
        <authorList>
            <person name="Zhang D.-C."/>
        </authorList>
    </citation>
    <scope>NUCLEOTIDE SEQUENCE [LARGE SCALE GENOMIC DNA]</scope>
    <source>
        <strain evidence="11 12">KN72</strain>
    </source>
</reference>
<dbReference type="PROSITE" id="PS51257">
    <property type="entry name" value="PROKAR_LIPOPROTEIN"/>
    <property type="match status" value="1"/>
</dbReference>
<dbReference type="PROSITE" id="PS01096">
    <property type="entry name" value="PPIC_PPIASE_1"/>
    <property type="match status" value="1"/>
</dbReference>
<dbReference type="InterPro" id="IPR015391">
    <property type="entry name" value="SurA_N"/>
</dbReference>
<dbReference type="Gene3D" id="3.10.50.40">
    <property type="match status" value="1"/>
</dbReference>
<dbReference type="SUPFAM" id="SSF54534">
    <property type="entry name" value="FKBP-like"/>
    <property type="match status" value="1"/>
</dbReference>
<keyword evidence="6 9" id="KW-0413">Isomerase</keyword>
<protein>
    <recommendedName>
        <fullName evidence="1">Parvulin-like PPIase</fullName>
    </recommendedName>
    <alternativeName>
        <fullName evidence="7">Peptidyl-prolyl cis-trans isomerase plp</fullName>
    </alternativeName>
    <alternativeName>
        <fullName evidence="8">Rotamase plp</fullName>
    </alternativeName>
</protein>
<evidence type="ECO:0000313" key="12">
    <source>
        <dbReference type="Proteomes" id="UP000539372"/>
    </source>
</evidence>
<dbReference type="InterPro" id="IPR000297">
    <property type="entry name" value="PPIase_PpiC"/>
</dbReference>
<dbReference type="InterPro" id="IPR023058">
    <property type="entry name" value="PPIase_PpiC_CS"/>
</dbReference>
<comment type="caution">
    <text evidence="11">The sequence shown here is derived from an EMBL/GenBank/DDBJ whole genome shotgun (WGS) entry which is preliminary data.</text>
</comment>
<evidence type="ECO:0000256" key="7">
    <source>
        <dbReference type="ARBA" id="ARBA00030642"/>
    </source>
</evidence>
<keyword evidence="4 9" id="KW-0697">Rotamase</keyword>
<evidence type="ECO:0000256" key="8">
    <source>
        <dbReference type="ARBA" id="ARBA00031484"/>
    </source>
</evidence>
<dbReference type="PANTHER" id="PTHR47637">
    <property type="entry name" value="CHAPERONE SURA"/>
    <property type="match status" value="1"/>
</dbReference>
<keyword evidence="2" id="KW-0732">Signal</keyword>
<sequence>MPGVFRHVLTGIGFFVGLAGCLLLATAPMARAQSSGENVLRIAAVVNDDIISILDLDQRLRLAALSSNLRLDAQTRQRLMPQILRSLIDERLQMQEAESKGTSVTDREIDNEISALAERNKIPPLELASVLARQGVDLQTLRNQLRAQLLWQKYTQRRLVREIDVGEEEIDEELDRLQSAAGKPQKRVYEIFLGVDNPDHDIEVRQNIERLLGEIRSGADFSSVARSFSESSSASQGGDLGWLSPGQLPDDMDAVLANLSPGMVSAPIRSITGYYLLYVTDMQTLGSNPLDATVDMYQMVVRLPAGNADAARDQIATELMQVKASFNTCEDIKAYADGRSDASIAALNDIRIGDMREPIRSTILSLDTGQTSVPLNAGNSVSLMMVCKRDAPALKLPERDQIYRQLADRKLELVIRRKMRDLRREAFIDIRL</sequence>
<evidence type="ECO:0000256" key="3">
    <source>
        <dbReference type="ARBA" id="ARBA00022764"/>
    </source>
</evidence>
<dbReference type="GO" id="GO:0003755">
    <property type="term" value="F:peptidyl-prolyl cis-trans isomerase activity"/>
    <property type="evidence" value="ECO:0007669"/>
    <property type="project" value="UniProtKB-KW"/>
</dbReference>
<feature type="domain" description="PpiC" evidence="10">
    <location>
        <begin position="183"/>
        <end position="281"/>
    </location>
</feature>
<evidence type="ECO:0000256" key="4">
    <source>
        <dbReference type="ARBA" id="ARBA00023110"/>
    </source>
</evidence>
<keyword evidence="5" id="KW-0143">Chaperone</keyword>
<evidence type="ECO:0000256" key="9">
    <source>
        <dbReference type="PROSITE-ProRule" id="PRU00278"/>
    </source>
</evidence>
<keyword evidence="12" id="KW-1185">Reference proteome</keyword>
<dbReference type="Pfam" id="PF00639">
    <property type="entry name" value="Rotamase"/>
    <property type="match status" value="1"/>
</dbReference>
<dbReference type="Gene3D" id="1.10.4030.10">
    <property type="entry name" value="Porin chaperone SurA, peptide-binding domain"/>
    <property type="match status" value="1"/>
</dbReference>
<dbReference type="SUPFAM" id="SSF109998">
    <property type="entry name" value="Triger factor/SurA peptide-binding domain-like"/>
    <property type="match status" value="1"/>
</dbReference>
<dbReference type="AlphaFoldDB" id="A0A7Y0E4I3"/>
<dbReference type="EMBL" id="JABBNT010000005">
    <property type="protein sequence ID" value="NMM46291.1"/>
    <property type="molecule type" value="Genomic_DNA"/>
</dbReference>
<evidence type="ECO:0000256" key="5">
    <source>
        <dbReference type="ARBA" id="ARBA00023186"/>
    </source>
</evidence>
<dbReference type="InterPro" id="IPR027304">
    <property type="entry name" value="Trigger_fact/SurA_dom_sf"/>
</dbReference>
<proteinExistence type="predicted"/>
<keyword evidence="3" id="KW-0574">Periplasm</keyword>
<dbReference type="RefSeq" id="WP_169626654.1">
    <property type="nucleotide sequence ID" value="NZ_JABBNT010000005.1"/>
</dbReference>
<organism evidence="11 12">
    <name type="scientific">Pacificispira spongiicola</name>
    <dbReference type="NCBI Taxonomy" id="2729598"/>
    <lineage>
        <taxon>Bacteria</taxon>
        <taxon>Pseudomonadati</taxon>
        <taxon>Pseudomonadota</taxon>
        <taxon>Alphaproteobacteria</taxon>
        <taxon>Rhodospirillales</taxon>
        <taxon>Rhodospirillaceae</taxon>
        <taxon>Pacificispira</taxon>
    </lineage>
</organism>
<name>A0A7Y0E4I3_9PROT</name>
<accession>A0A7Y0E4I3</accession>
<gene>
    <name evidence="11" type="ORF">HH303_17505</name>
</gene>
<dbReference type="PANTHER" id="PTHR47637:SF1">
    <property type="entry name" value="CHAPERONE SURA"/>
    <property type="match status" value="1"/>
</dbReference>
<evidence type="ECO:0000256" key="6">
    <source>
        <dbReference type="ARBA" id="ARBA00023235"/>
    </source>
</evidence>
<evidence type="ECO:0000256" key="1">
    <source>
        <dbReference type="ARBA" id="ARBA00018370"/>
    </source>
</evidence>